<sequence length="85" mass="9818">MPVTDPHPGKRQHRRVVMLETAPHEHNYLIDHLDEIEAVIVDLSFNVQDDRWLVYCTACGHEHLDLPETDERISIGEPDPFHQAA</sequence>
<evidence type="ECO:0000313" key="1">
    <source>
        <dbReference type="EMBL" id="ABJ14019.1"/>
    </source>
</evidence>
<evidence type="ECO:0000313" key="2">
    <source>
        <dbReference type="Proteomes" id="UP000000653"/>
    </source>
</evidence>
<protein>
    <submittedName>
        <fullName evidence="1">Uncharacterized protein</fullName>
    </submittedName>
</protein>
<dbReference type="HOGENOM" id="CLU_186117_0_0_6"/>
<name>A0A0H2ZHS8_PSEAB</name>
<dbReference type="EMBL" id="CP000438">
    <property type="protein sequence ID" value="ABJ14019.1"/>
    <property type="molecule type" value="Genomic_DNA"/>
</dbReference>
<accession>A0A0H2ZHS8</accession>
<reference evidence="1 2" key="1">
    <citation type="journal article" date="2006" name="Genome Biol.">
        <title>Genomic analysis reveals that Pseudomonas aeruginosa virulence is combinatorial.</title>
        <authorList>
            <person name="Lee D.G."/>
            <person name="Urbach J.M."/>
            <person name="Wu G."/>
            <person name="Liberati N.T."/>
            <person name="Feinbaum R.L."/>
            <person name="Miyata S."/>
            <person name="Diggins L.T."/>
            <person name="He J."/>
            <person name="Saucier M."/>
            <person name="Deziel E."/>
            <person name="Friedman L."/>
            <person name="Li L."/>
            <person name="Grills G."/>
            <person name="Montgomery K."/>
            <person name="Kucherlapati R."/>
            <person name="Rahme L.G."/>
            <person name="Ausubel F.M."/>
        </authorList>
    </citation>
    <scope>NUCLEOTIDE SEQUENCE [LARGE SCALE GENOMIC DNA]</scope>
    <source>
        <strain evidence="1 2">UCBPP-PA14</strain>
    </source>
</reference>
<organism evidence="1 2">
    <name type="scientific">Pseudomonas aeruginosa (strain UCBPP-PA14)</name>
    <dbReference type="NCBI Taxonomy" id="208963"/>
    <lineage>
        <taxon>Bacteria</taxon>
        <taxon>Pseudomonadati</taxon>
        <taxon>Pseudomonadota</taxon>
        <taxon>Gammaproteobacteria</taxon>
        <taxon>Pseudomonadales</taxon>
        <taxon>Pseudomonadaceae</taxon>
        <taxon>Pseudomonas</taxon>
    </lineage>
</organism>
<dbReference type="KEGG" id="pau:PA14_61380"/>
<dbReference type="Proteomes" id="UP000000653">
    <property type="component" value="Chromosome"/>
</dbReference>
<proteinExistence type="predicted"/>
<gene>
    <name evidence="1" type="ordered locus">PA14_61380</name>
</gene>
<dbReference type="AlphaFoldDB" id="A0A0H2ZHS8"/>